<accession>A0A235HD78</accession>
<evidence type="ECO:0000313" key="7">
    <source>
        <dbReference type="EMBL" id="OYD83769.1"/>
    </source>
</evidence>
<dbReference type="GO" id="GO:0005737">
    <property type="term" value="C:cytoplasm"/>
    <property type="evidence" value="ECO:0007669"/>
    <property type="project" value="TreeGrafter"/>
</dbReference>
<dbReference type="InterPro" id="IPR015422">
    <property type="entry name" value="PyrdxlP-dep_Trfase_small"/>
</dbReference>
<dbReference type="RefSeq" id="WP_094303689.1">
    <property type="nucleotide sequence ID" value="NZ_NOWT01000011.1"/>
</dbReference>
<dbReference type="SUPFAM" id="SSF53383">
    <property type="entry name" value="PLP-dependent transferases"/>
    <property type="match status" value="1"/>
</dbReference>
<comment type="cofactor">
    <cofactor evidence="1 6">
        <name>pyridoxal 5'-phosphate</name>
        <dbReference type="ChEBI" id="CHEBI:597326"/>
    </cofactor>
</comment>
<evidence type="ECO:0000256" key="6">
    <source>
        <dbReference type="RuleBase" id="RU362118"/>
    </source>
</evidence>
<evidence type="ECO:0000256" key="2">
    <source>
        <dbReference type="ARBA" id="ARBA00009077"/>
    </source>
</evidence>
<dbReference type="InterPro" id="IPR006235">
    <property type="entry name" value="OAc-hSer/O-AcSer_sulfhydrylase"/>
</dbReference>
<dbReference type="Proteomes" id="UP000215367">
    <property type="component" value="Unassembled WGS sequence"/>
</dbReference>
<dbReference type="InterPro" id="IPR015421">
    <property type="entry name" value="PyrdxlP-dep_Trfase_major"/>
</dbReference>
<dbReference type="GO" id="GO:0019346">
    <property type="term" value="P:transsulfuration"/>
    <property type="evidence" value="ECO:0007669"/>
    <property type="project" value="InterPro"/>
</dbReference>
<gene>
    <name evidence="7" type="ORF">CHT98_13300</name>
</gene>
<dbReference type="InterPro" id="IPR000277">
    <property type="entry name" value="Cys/Met-Metab_PyrdxlP-dep_enz"/>
</dbReference>
<dbReference type="GO" id="GO:0071269">
    <property type="term" value="P:L-homocysteine biosynthetic process"/>
    <property type="evidence" value="ECO:0007669"/>
    <property type="project" value="TreeGrafter"/>
</dbReference>
<dbReference type="CDD" id="cd00614">
    <property type="entry name" value="CGS_like"/>
    <property type="match status" value="1"/>
</dbReference>
<dbReference type="Pfam" id="PF01053">
    <property type="entry name" value="Cys_Met_Meta_PP"/>
    <property type="match status" value="1"/>
</dbReference>
<sequence>MTDRSPRFETLAIHGGAFRADPVTGSVAVPIHQTTSYQFQDTAHAQRLFALEELGNIYSRVTNPTVDALEQRLAVLEGGAAAVAVASGQAASFYSVLNLAQAGDNIVTSTDLYGGTWNLFANTLKQVGIEARFVDPADPENFRRATDDRTRAYYAETLPNPKLNVFPIREVADIGVELGVPLIVDNTAAPLTVRPFEHGAAVTLYSATKYIGGHGTTIGGVLIDGGTFPWEAHAARFPLLTQPDPSYHGAVWTEAAKPLGPIAYALRARVTLLRDIGAALSPQSAFQLIQGLETLPLRIRQHNANAILVANHLKAHAKVTSVIFPGLQEGEARRRADAYLKGGYGGLVGFELAGGAEAGRRFIDALKLFYHVANIGDARSLAIHPATTTHSQLSPEDQRASGVTPGYVRLSIGIEHPDDIIADLEQALAEA</sequence>
<feature type="modified residue" description="N6-(pyridoxal phosphate)lysine" evidence="5">
    <location>
        <position position="209"/>
    </location>
</feature>
<keyword evidence="7" id="KW-0614">Plasmid</keyword>
<dbReference type="AlphaFoldDB" id="A0A235HD78"/>
<dbReference type="InterPro" id="IPR015424">
    <property type="entry name" value="PyrdxlP-dep_Trfase"/>
</dbReference>
<dbReference type="FunFam" id="3.40.640.10:FF:000035">
    <property type="entry name" value="O-succinylhomoserine sulfhydrylase"/>
    <property type="match status" value="1"/>
</dbReference>
<evidence type="ECO:0000256" key="4">
    <source>
        <dbReference type="ARBA" id="ARBA00022898"/>
    </source>
</evidence>
<dbReference type="PIRSF" id="PIRSF001434">
    <property type="entry name" value="CGS"/>
    <property type="match status" value="1"/>
</dbReference>
<comment type="caution">
    <text evidence="7">The sequence shown here is derived from an EMBL/GenBank/DDBJ whole genome shotgun (WGS) entry which is preliminary data.</text>
</comment>
<dbReference type="EMBL" id="NOWT01000011">
    <property type="protein sequence ID" value="OYD83769.1"/>
    <property type="molecule type" value="Genomic_DNA"/>
</dbReference>
<evidence type="ECO:0000313" key="8">
    <source>
        <dbReference type="Proteomes" id="UP000215367"/>
    </source>
</evidence>
<dbReference type="Gene3D" id="3.40.640.10">
    <property type="entry name" value="Type I PLP-dependent aspartate aminotransferase-like (Major domain)"/>
    <property type="match status" value="1"/>
</dbReference>
<keyword evidence="4 5" id="KW-0663">Pyridoxal phosphate</keyword>
<evidence type="ECO:0000256" key="3">
    <source>
        <dbReference type="ARBA" id="ARBA00022679"/>
    </source>
</evidence>
<dbReference type="PANTHER" id="PTHR43797:SF2">
    <property type="entry name" value="HOMOCYSTEINE_CYSTEINE SYNTHASE"/>
    <property type="match status" value="1"/>
</dbReference>
<dbReference type="PANTHER" id="PTHR43797">
    <property type="entry name" value="HOMOCYSTEINE/CYSTEINE SYNTHASE"/>
    <property type="match status" value="1"/>
</dbReference>
<dbReference type="GO" id="GO:0004124">
    <property type="term" value="F:cysteine synthase activity"/>
    <property type="evidence" value="ECO:0007669"/>
    <property type="project" value="TreeGrafter"/>
</dbReference>
<name>A0A235HD78_AZOBR</name>
<proteinExistence type="inferred from homology"/>
<dbReference type="GO" id="GO:0003961">
    <property type="term" value="F:O-acetylhomoserine aminocarboxypropyltransferase activity"/>
    <property type="evidence" value="ECO:0007669"/>
    <property type="project" value="UniProtKB-EC"/>
</dbReference>
<dbReference type="GO" id="GO:0030170">
    <property type="term" value="F:pyridoxal phosphate binding"/>
    <property type="evidence" value="ECO:0007669"/>
    <property type="project" value="InterPro"/>
</dbReference>
<dbReference type="Gene3D" id="3.90.1150.10">
    <property type="entry name" value="Aspartate Aminotransferase, domain 1"/>
    <property type="match status" value="1"/>
</dbReference>
<keyword evidence="3 7" id="KW-0808">Transferase</keyword>
<dbReference type="GO" id="GO:0006535">
    <property type="term" value="P:cysteine biosynthetic process from serine"/>
    <property type="evidence" value="ECO:0007669"/>
    <property type="project" value="TreeGrafter"/>
</dbReference>
<geneLocation type="plasmid" evidence="7">
    <name>unnamed</name>
</geneLocation>
<reference evidence="7 8" key="1">
    <citation type="submission" date="2017-07" db="EMBL/GenBank/DDBJ databases">
        <title>Whole genome sequence of Azospirillum brasilense 2A1, a potential biofertilizer strain.</title>
        <authorList>
            <person name="Fontana C.A."/>
            <person name="Toffoli L.M."/>
            <person name="Salazar S.M."/>
            <person name="Puglisi E."/>
            <person name="Pedraza R."/>
            <person name="Bassi D."/>
            <person name="Cocconcelli P.S."/>
        </authorList>
    </citation>
    <scope>NUCLEOTIDE SEQUENCE [LARGE SCALE GENOMIC DNA]</scope>
    <source>
        <strain evidence="7 8">2A1</strain>
        <plasmid evidence="7">unnamed</plasmid>
    </source>
</reference>
<evidence type="ECO:0000256" key="5">
    <source>
        <dbReference type="PIRSR" id="PIRSR001434-2"/>
    </source>
</evidence>
<dbReference type="NCBIfam" id="TIGR01326">
    <property type="entry name" value="OAH_OAS_sulfhy"/>
    <property type="match status" value="1"/>
</dbReference>
<organism evidence="7 8">
    <name type="scientific">Azospirillum brasilense</name>
    <dbReference type="NCBI Taxonomy" id="192"/>
    <lineage>
        <taxon>Bacteria</taxon>
        <taxon>Pseudomonadati</taxon>
        <taxon>Pseudomonadota</taxon>
        <taxon>Alphaproteobacteria</taxon>
        <taxon>Rhodospirillales</taxon>
        <taxon>Azospirillaceae</taxon>
        <taxon>Azospirillum</taxon>
    </lineage>
</organism>
<comment type="similarity">
    <text evidence="2 6">Belongs to the trans-sulfuration enzymes family.</text>
</comment>
<dbReference type="EC" id="2.5.1.49" evidence="7"/>
<protein>
    <submittedName>
        <fullName evidence="7">O-acetylhomoserine aminocarboxypropyltransferase</fullName>
        <ecNumber evidence="7">2.5.1.49</ecNumber>
    </submittedName>
</protein>
<evidence type="ECO:0000256" key="1">
    <source>
        <dbReference type="ARBA" id="ARBA00001933"/>
    </source>
</evidence>